<evidence type="ECO:0000313" key="1">
    <source>
        <dbReference type="EMBL" id="GMN37145.1"/>
    </source>
</evidence>
<dbReference type="EMBL" id="BTGU01000006">
    <property type="protein sequence ID" value="GMN37145.1"/>
    <property type="molecule type" value="Genomic_DNA"/>
</dbReference>
<dbReference type="AlphaFoldDB" id="A0AA87ZPL5"/>
<proteinExistence type="predicted"/>
<gene>
    <name evidence="1" type="ORF">TIFTF001_006576</name>
</gene>
<comment type="caution">
    <text evidence="1">The sequence shown here is derived from an EMBL/GenBank/DDBJ whole genome shotgun (WGS) entry which is preliminary data.</text>
</comment>
<dbReference type="Proteomes" id="UP001187192">
    <property type="component" value="Unassembled WGS sequence"/>
</dbReference>
<reference evidence="1" key="1">
    <citation type="submission" date="2023-07" db="EMBL/GenBank/DDBJ databases">
        <title>draft genome sequence of fig (Ficus carica).</title>
        <authorList>
            <person name="Takahashi T."/>
            <person name="Nishimura K."/>
        </authorList>
    </citation>
    <scope>NUCLEOTIDE SEQUENCE</scope>
</reference>
<protein>
    <submittedName>
        <fullName evidence="1">Uncharacterized protein</fullName>
    </submittedName>
</protein>
<name>A0AA87ZPL5_FICCA</name>
<organism evidence="1 2">
    <name type="scientific">Ficus carica</name>
    <name type="common">Common fig</name>
    <dbReference type="NCBI Taxonomy" id="3494"/>
    <lineage>
        <taxon>Eukaryota</taxon>
        <taxon>Viridiplantae</taxon>
        <taxon>Streptophyta</taxon>
        <taxon>Embryophyta</taxon>
        <taxon>Tracheophyta</taxon>
        <taxon>Spermatophyta</taxon>
        <taxon>Magnoliopsida</taxon>
        <taxon>eudicotyledons</taxon>
        <taxon>Gunneridae</taxon>
        <taxon>Pentapetalae</taxon>
        <taxon>rosids</taxon>
        <taxon>fabids</taxon>
        <taxon>Rosales</taxon>
        <taxon>Moraceae</taxon>
        <taxon>Ficeae</taxon>
        <taxon>Ficus</taxon>
    </lineage>
</organism>
<accession>A0AA87ZPL5</accession>
<keyword evidence="2" id="KW-1185">Reference proteome</keyword>
<evidence type="ECO:0000313" key="2">
    <source>
        <dbReference type="Proteomes" id="UP001187192"/>
    </source>
</evidence>
<sequence length="103" mass="10868">MLAGGLLMWTRQGGAVRGGVQVQGGFCGALIPNDQEYLSDRLILPCLRQYTAPAHRSSLPPYNAAEIAGEVLIVSVSSSSESEGFGGPAEFLSRHWTADCGCL</sequence>